<evidence type="ECO:0000256" key="4">
    <source>
        <dbReference type="ARBA" id="ARBA00022989"/>
    </source>
</evidence>
<evidence type="ECO:0000259" key="8">
    <source>
        <dbReference type="PROSITE" id="PS50125"/>
    </source>
</evidence>
<dbReference type="OrthoDB" id="532905at2759"/>
<feature type="region of interest" description="Disordered" evidence="7">
    <location>
        <begin position="341"/>
        <end position="375"/>
    </location>
</feature>
<feature type="compositionally biased region" description="Basic and acidic residues" evidence="7">
    <location>
        <begin position="718"/>
        <end position="732"/>
    </location>
</feature>
<name>A0A2J8A297_9CHLO</name>
<evidence type="ECO:0000256" key="5">
    <source>
        <dbReference type="ARBA" id="ARBA00023136"/>
    </source>
</evidence>
<protein>
    <submittedName>
        <fullName evidence="9">Soluble guanylate cyclase 88E</fullName>
    </submittedName>
</protein>
<feature type="region of interest" description="Disordered" evidence="7">
    <location>
        <begin position="692"/>
        <end position="830"/>
    </location>
</feature>
<dbReference type="SUPFAM" id="SSF55073">
    <property type="entry name" value="Nucleotide cyclase"/>
    <property type="match status" value="2"/>
</dbReference>
<evidence type="ECO:0000313" key="10">
    <source>
        <dbReference type="Proteomes" id="UP000236333"/>
    </source>
</evidence>
<keyword evidence="3" id="KW-0547">Nucleotide-binding</keyword>
<keyword evidence="2" id="KW-0812">Transmembrane</keyword>
<feature type="compositionally biased region" description="Gly residues" evidence="7">
    <location>
        <begin position="696"/>
        <end position="706"/>
    </location>
</feature>
<evidence type="ECO:0000256" key="6">
    <source>
        <dbReference type="ARBA" id="ARBA00023239"/>
    </source>
</evidence>
<dbReference type="GO" id="GO:0000166">
    <property type="term" value="F:nucleotide binding"/>
    <property type="evidence" value="ECO:0007669"/>
    <property type="project" value="UniProtKB-KW"/>
</dbReference>
<comment type="subcellular location">
    <subcellularLocation>
        <location evidence="1">Membrane</location>
    </subcellularLocation>
</comment>
<keyword evidence="10" id="KW-1185">Reference proteome</keyword>
<reference evidence="9 10" key="1">
    <citation type="journal article" date="2017" name="Mol. Biol. Evol.">
        <title>The 4-celled Tetrabaena socialis nuclear genome reveals the essential components for genetic control of cell number at the origin of multicellularity in the volvocine lineage.</title>
        <authorList>
            <person name="Featherston J."/>
            <person name="Arakaki Y."/>
            <person name="Hanschen E.R."/>
            <person name="Ferris P.J."/>
            <person name="Michod R.E."/>
            <person name="Olson B.J.S.C."/>
            <person name="Nozaki H."/>
            <person name="Durand P.M."/>
        </authorList>
    </citation>
    <scope>NUCLEOTIDE SEQUENCE [LARGE SCALE GENOMIC DNA]</scope>
    <source>
        <strain evidence="9 10">NIES-571</strain>
    </source>
</reference>
<proteinExistence type="predicted"/>
<dbReference type="GO" id="GO:0004016">
    <property type="term" value="F:adenylate cyclase activity"/>
    <property type="evidence" value="ECO:0007669"/>
    <property type="project" value="TreeGrafter"/>
</dbReference>
<feature type="compositionally biased region" description="Low complexity" evidence="7">
    <location>
        <begin position="775"/>
        <end position="786"/>
    </location>
</feature>
<dbReference type="GO" id="GO:0005886">
    <property type="term" value="C:plasma membrane"/>
    <property type="evidence" value="ECO:0007669"/>
    <property type="project" value="TreeGrafter"/>
</dbReference>
<dbReference type="InterPro" id="IPR001054">
    <property type="entry name" value="A/G_cyclase"/>
</dbReference>
<dbReference type="Gene3D" id="3.30.70.1230">
    <property type="entry name" value="Nucleotide cyclase"/>
    <property type="match status" value="2"/>
</dbReference>
<sequence>HAVTLVDRDGRVLLANAASGGMWGGRVEAGSEERLLSLLFSHDPAALTEAMAALDQGSTWRGLLPVPLGQPPAAAASSIAAPSGRDPPPAELPAGAARIALSAPQVSFLPADAFPSPLHSKDPHVRPGRGDARPVAHGPVEPRAQPPPTPATSAPGSATSPVEYAGPGGMQAQHGPDATAGSTDPQPAPAAAATQGGRPETVVGVAACGQEPGGHALNGPRAVESSSSLQQRRRVVRRRHSVAVLGYGADSTHTDIAAVGLLEELAAAGVRLPAGLPKEPPPAGAGASNATTRPAVADVPARAPVRRTVSVMALGEAEAAGHATVRQQLLAGLQLSAWGPALMRGHQPPRTQPQPGPQRHRDHQQPLDPPSLLGRNLSGAVAAMGAAGAAHSASAALQHGRSGGSWSDQYASCNHGREAAAAPAARPRSRAALPPRLPLLPENHKAGHLVGLLPAEGLAAAAATAAFTSAAATAAAGVDAAAAAAAVEEEEGDGTFLGLSSNSLPLEPVEPHISLSSGGESAGGRGDHGGSRGGGGPDGPMSDPPKPQAHGSHLDSGSHLQGAAAAAVRLTSASVRNLSACAGPFGGGSGAGGRGGGTGSAVLSSGGAGSGVMGRLLSITLQSVSRGAGGGTRTPPATAVARQRTASFHLSDLGRIHELHGHEGHRQQRRPLLDAGVSDLVLGRMPVAAAVTDPTIGGGGPGGASGAGAPAMGGTDSGGKRLVDSARSKSATEKGPANVGLRPAELWLEGDGSTGASSNGESRHVPLLQPPSRNLQQRAQLGQRQQQARDDSGGMGPGAPAPNSSRPPLPTTVQLPLGDMLRGGDDSLRGGNACSTEPFPAIMTMSAVLSPAMNLGAVAAAEAPLLPCRASGLPSGFPASEVAPSSRMRYSAVVVLPQPEPARFPPQSLPSTRLAATLSPVPRPTAVAAGEAAVQWHEVALTPLIYTGTTPPRPAVLIVQNDVSSRIWAERQLARVVEAEHTLLENIFPHHVIEHIAVTISAATSAAEGPSKTDGVASASDVRLHAKLLSGIRTSAEAGGPGGPACSGRLSGVGALGGADAQSIPRLPAIRGDTFEHLATSHTAITILFCDIQGFTPMCSQMQPVVVMSFLNDLFTRLDGLLDEYGVYKVETIGDCYVAAGGLMRVDEETGAVTVRSDDVDPQHANSTVQFAKALLRAASRVSLPTTGQPVRLRVGIHSGAAMSGVVGTRMPRFCLFGDTMNVASRMESTGEAGAIHVSQATRDLVPHEAWESRGGMEVKGKGIMETRPEQPAIFIPYHYDVLNDSYFRSKAKPASGAKRSQGKFLSRKDEAIQYFLRETFVESDFLAGFASESALDQARHDLTQLNEYCKQEVQKVVHNHHKDFLEASRDIQDVEGLVDELRNYVSGSAAVVANLVDMPALAAKGSAASESPAGLVVAADDPSQPQQPLTAWAGIRALQAELLQDLQVAVRERDYPTARELLAAGRDVVAVVDRDSVVLAEQAGGDSALPAWRHSLEAALAAQKAALVGDLTTALTHTNSSTMERRYAAQVLGSLVGPGQAAQALLRCHTRRLRAAQLHLLQQHSALLRAASRVSLPTTGEPVRMRVGIHSGAAMSGVVGTRMPRFCLFGDTMNVASRMESTGEAGAIHVSQATRDLVPHEAWESRGGMEVKGKGIMETYLLRA</sequence>
<feature type="compositionally biased region" description="Basic and acidic residues" evidence="7">
    <location>
        <begin position="119"/>
        <end position="134"/>
    </location>
</feature>
<feature type="region of interest" description="Disordered" evidence="7">
    <location>
        <begin position="496"/>
        <end position="560"/>
    </location>
</feature>
<evidence type="ECO:0000256" key="2">
    <source>
        <dbReference type="ARBA" id="ARBA00022692"/>
    </source>
</evidence>
<comment type="caution">
    <text evidence="9">The sequence shown here is derived from an EMBL/GenBank/DDBJ whole genome shotgun (WGS) entry which is preliminary data.</text>
</comment>
<dbReference type="GO" id="GO:0035556">
    <property type="term" value="P:intracellular signal transduction"/>
    <property type="evidence" value="ECO:0007669"/>
    <property type="project" value="InterPro"/>
</dbReference>
<gene>
    <name evidence="9" type="ORF">TSOC_006979</name>
</gene>
<keyword evidence="6" id="KW-0456">Lyase</keyword>
<feature type="non-terminal residue" evidence="9">
    <location>
        <position position="1"/>
    </location>
</feature>
<evidence type="ECO:0000313" key="9">
    <source>
        <dbReference type="EMBL" id="PNH06625.1"/>
    </source>
</evidence>
<keyword evidence="5" id="KW-0472">Membrane</keyword>
<organism evidence="9 10">
    <name type="scientific">Tetrabaena socialis</name>
    <dbReference type="NCBI Taxonomy" id="47790"/>
    <lineage>
        <taxon>Eukaryota</taxon>
        <taxon>Viridiplantae</taxon>
        <taxon>Chlorophyta</taxon>
        <taxon>core chlorophytes</taxon>
        <taxon>Chlorophyceae</taxon>
        <taxon>CS clade</taxon>
        <taxon>Chlamydomonadales</taxon>
        <taxon>Tetrabaenaceae</taxon>
        <taxon>Tetrabaena</taxon>
    </lineage>
</organism>
<dbReference type="GO" id="GO:0007168">
    <property type="term" value="P:receptor guanylyl cyclase signaling pathway"/>
    <property type="evidence" value="ECO:0007669"/>
    <property type="project" value="TreeGrafter"/>
</dbReference>
<feature type="compositionally biased region" description="Low complexity" evidence="7">
    <location>
        <begin position="71"/>
        <end position="83"/>
    </location>
</feature>
<dbReference type="GO" id="GO:0001653">
    <property type="term" value="F:peptide receptor activity"/>
    <property type="evidence" value="ECO:0007669"/>
    <property type="project" value="TreeGrafter"/>
</dbReference>
<feature type="region of interest" description="Disordered" evidence="7">
    <location>
        <begin position="112"/>
        <end position="233"/>
    </location>
</feature>
<dbReference type="GO" id="GO:0004383">
    <property type="term" value="F:guanylate cyclase activity"/>
    <property type="evidence" value="ECO:0007669"/>
    <property type="project" value="TreeGrafter"/>
</dbReference>
<dbReference type="InterPro" id="IPR050401">
    <property type="entry name" value="Cyclic_nucleotide_synthase"/>
</dbReference>
<feature type="domain" description="Guanylate cyclase" evidence="8">
    <location>
        <begin position="1582"/>
        <end position="1621"/>
    </location>
</feature>
<dbReference type="InterPro" id="IPR029787">
    <property type="entry name" value="Nucleotide_cyclase"/>
</dbReference>
<dbReference type="PROSITE" id="PS50125">
    <property type="entry name" value="GUANYLATE_CYCLASE_2"/>
    <property type="match status" value="2"/>
</dbReference>
<dbReference type="Proteomes" id="UP000236333">
    <property type="component" value="Unassembled WGS sequence"/>
</dbReference>
<feature type="region of interest" description="Disordered" evidence="7">
    <location>
        <begin position="276"/>
        <end position="298"/>
    </location>
</feature>
<evidence type="ECO:0000256" key="7">
    <source>
        <dbReference type="SAM" id="MobiDB-lite"/>
    </source>
</evidence>
<feature type="domain" description="Guanylate cyclase" evidence="8">
    <location>
        <begin position="1086"/>
        <end position="1228"/>
    </location>
</feature>
<accession>A0A2J8A297</accession>
<evidence type="ECO:0000256" key="1">
    <source>
        <dbReference type="ARBA" id="ARBA00004370"/>
    </source>
</evidence>
<keyword evidence="4" id="KW-1133">Transmembrane helix</keyword>
<dbReference type="PANTHER" id="PTHR11920">
    <property type="entry name" value="GUANYLYL CYCLASE"/>
    <property type="match status" value="1"/>
</dbReference>
<dbReference type="SMART" id="SM00044">
    <property type="entry name" value="CYCc"/>
    <property type="match status" value="2"/>
</dbReference>
<dbReference type="EMBL" id="PGGS01000224">
    <property type="protein sequence ID" value="PNH06625.1"/>
    <property type="molecule type" value="Genomic_DNA"/>
</dbReference>
<dbReference type="CDD" id="cd07302">
    <property type="entry name" value="CHD"/>
    <property type="match status" value="2"/>
</dbReference>
<feature type="region of interest" description="Disordered" evidence="7">
    <location>
        <begin position="71"/>
        <end position="93"/>
    </location>
</feature>
<dbReference type="PANTHER" id="PTHR11920:SF335">
    <property type="entry name" value="GUANYLATE CYCLASE"/>
    <property type="match status" value="1"/>
</dbReference>
<feature type="compositionally biased region" description="Low complexity" evidence="7">
    <location>
        <begin position="151"/>
        <end position="161"/>
    </location>
</feature>
<evidence type="ECO:0000256" key="3">
    <source>
        <dbReference type="ARBA" id="ARBA00022741"/>
    </source>
</evidence>
<dbReference type="Pfam" id="PF00211">
    <property type="entry name" value="Guanylate_cyc"/>
    <property type="match status" value="2"/>
</dbReference>